<sequence length="194" mass="22859">MDKKIEDLIQKGYFASTEINRYGYGTFLQAKRPQTHATGLMQQAYSTKKEADIKFKDNRIKGIKIYIESMFLYLKAFIELEKEKSKEEAMRGWQGFCKFIQSVILLVDRKEEAHFFHLFQYMYFNVKFHCLILESAIISKSIDGGDSTPNIAHFVKEFASLNQIFEFCKVEEFVIVKVEKLEEYIKSNLRIKVE</sequence>
<name>A0ABQ7HZC0_9MICR</name>
<proteinExistence type="predicted"/>
<dbReference type="Proteomes" id="UP001516464">
    <property type="component" value="Unassembled WGS sequence"/>
</dbReference>
<evidence type="ECO:0000313" key="2">
    <source>
        <dbReference type="Proteomes" id="UP001516464"/>
    </source>
</evidence>
<gene>
    <name evidence="1" type="ORF">TCON_1243</name>
</gene>
<organism evidence="1 2">
    <name type="scientific">Astathelohania contejeani</name>
    <dbReference type="NCBI Taxonomy" id="164912"/>
    <lineage>
        <taxon>Eukaryota</taxon>
        <taxon>Fungi</taxon>
        <taxon>Fungi incertae sedis</taxon>
        <taxon>Microsporidia</taxon>
        <taxon>Astathelohaniidae</taxon>
        <taxon>Astathelohania</taxon>
    </lineage>
</organism>
<dbReference type="EMBL" id="SBIQ01000075">
    <property type="protein sequence ID" value="KAF7683544.1"/>
    <property type="molecule type" value="Genomic_DNA"/>
</dbReference>
<evidence type="ECO:0000313" key="1">
    <source>
        <dbReference type="EMBL" id="KAF7683544.1"/>
    </source>
</evidence>
<keyword evidence="2" id="KW-1185">Reference proteome</keyword>
<comment type="caution">
    <text evidence="1">The sequence shown here is derived from an EMBL/GenBank/DDBJ whole genome shotgun (WGS) entry which is preliminary data.</text>
</comment>
<reference evidence="1 2" key="1">
    <citation type="submission" date="2019-01" db="EMBL/GenBank/DDBJ databases">
        <title>Genomes sequencing and comparative genomics of infectious freshwater microsporidia, Cucumispora dikerogammari and Thelohania contejeani.</title>
        <authorList>
            <person name="Cormier A."/>
            <person name="Giraud I."/>
            <person name="Wattier R."/>
            <person name="Teixeira M."/>
            <person name="Grandjean F."/>
            <person name="Rigaud T."/>
            <person name="Cordaux R."/>
        </authorList>
    </citation>
    <scope>NUCLEOTIDE SEQUENCE [LARGE SCALE GENOMIC DNA]</scope>
    <source>
        <strain evidence="1">T1</strain>
        <tissue evidence="1">Spores</tissue>
    </source>
</reference>
<protein>
    <submittedName>
        <fullName evidence="1">Uncharacterized protein</fullName>
    </submittedName>
</protein>
<accession>A0ABQ7HZC0</accession>